<evidence type="ECO:0000259" key="9">
    <source>
        <dbReference type="Pfam" id="PF13193"/>
    </source>
</evidence>
<dbReference type="Proteomes" id="UP000552097">
    <property type="component" value="Unassembled WGS sequence"/>
</dbReference>
<feature type="domain" description="AMP-dependent synthetase/ligase" evidence="8">
    <location>
        <begin position="15"/>
        <end position="353"/>
    </location>
</feature>
<accession>A0A7W9HJ05</accession>
<dbReference type="Pfam" id="PF13193">
    <property type="entry name" value="AMP-binding_C"/>
    <property type="match status" value="1"/>
</dbReference>
<dbReference type="InterPro" id="IPR020845">
    <property type="entry name" value="AMP-binding_CS"/>
</dbReference>
<evidence type="ECO:0000259" key="8">
    <source>
        <dbReference type="Pfam" id="PF00501"/>
    </source>
</evidence>
<name>A0A7W9HJ05_9PSEU</name>
<dbReference type="InterPro" id="IPR025110">
    <property type="entry name" value="AMP-bd_C"/>
</dbReference>
<evidence type="ECO:0000256" key="5">
    <source>
        <dbReference type="ARBA" id="ARBA00026121"/>
    </source>
</evidence>
<dbReference type="Pfam" id="PF00501">
    <property type="entry name" value="AMP-binding"/>
    <property type="match status" value="1"/>
</dbReference>
<evidence type="ECO:0000313" key="11">
    <source>
        <dbReference type="Proteomes" id="UP000552097"/>
    </source>
</evidence>
<keyword evidence="11" id="KW-1185">Reference proteome</keyword>
<dbReference type="EMBL" id="JACHMO010000001">
    <property type="protein sequence ID" value="MBB5802808.1"/>
    <property type="molecule type" value="Genomic_DNA"/>
</dbReference>
<dbReference type="InterPro" id="IPR042099">
    <property type="entry name" value="ANL_N_sf"/>
</dbReference>
<dbReference type="Gene3D" id="3.40.50.12780">
    <property type="entry name" value="N-terminal domain of ligase-like"/>
    <property type="match status" value="1"/>
</dbReference>
<comment type="caution">
    <text evidence="10">The sequence shown here is derived from an EMBL/GenBank/DDBJ whole genome shotgun (WGS) entry which is preliminary data.</text>
</comment>
<dbReference type="CDD" id="cd04433">
    <property type="entry name" value="AFD_class_I"/>
    <property type="match status" value="1"/>
</dbReference>
<dbReference type="RefSeq" id="WP_184919737.1">
    <property type="nucleotide sequence ID" value="NZ_JACHMO010000001.1"/>
</dbReference>
<comment type="pathway">
    <text evidence="2">Lipid metabolism; fatty acid beta-oxidation.</text>
</comment>
<organism evidence="10 11">
    <name type="scientific">Saccharothrix ecbatanensis</name>
    <dbReference type="NCBI Taxonomy" id="1105145"/>
    <lineage>
        <taxon>Bacteria</taxon>
        <taxon>Bacillati</taxon>
        <taxon>Actinomycetota</taxon>
        <taxon>Actinomycetes</taxon>
        <taxon>Pseudonocardiales</taxon>
        <taxon>Pseudonocardiaceae</taxon>
        <taxon>Saccharothrix</taxon>
    </lineage>
</organism>
<keyword evidence="4" id="KW-0472">Membrane</keyword>
<dbReference type="AlphaFoldDB" id="A0A7W9HJ05"/>
<dbReference type="Gene3D" id="3.30.300.30">
    <property type="match status" value="1"/>
</dbReference>
<evidence type="ECO:0000256" key="1">
    <source>
        <dbReference type="ARBA" id="ARBA00004170"/>
    </source>
</evidence>
<gene>
    <name evidence="10" type="ORF">F4560_002576</name>
</gene>
<dbReference type="PANTHER" id="PTHR43767">
    <property type="entry name" value="LONG-CHAIN-FATTY-ACID--COA LIGASE"/>
    <property type="match status" value="1"/>
</dbReference>
<comment type="subcellular location">
    <subcellularLocation>
        <location evidence="1">Membrane</location>
        <topology evidence="1">Peripheral membrane protein</topology>
    </subcellularLocation>
</comment>
<proteinExistence type="predicted"/>
<keyword evidence="3 10" id="KW-0436">Ligase</keyword>
<evidence type="ECO:0000256" key="2">
    <source>
        <dbReference type="ARBA" id="ARBA00005005"/>
    </source>
</evidence>
<dbReference type="InterPro" id="IPR000873">
    <property type="entry name" value="AMP-dep_synth/lig_dom"/>
</dbReference>
<evidence type="ECO:0000256" key="3">
    <source>
        <dbReference type="ARBA" id="ARBA00022598"/>
    </source>
</evidence>
<protein>
    <recommendedName>
        <fullName evidence="6">Long-chain-fatty-acid--CoA ligase</fullName>
        <ecNumber evidence="5">6.2.1.3</ecNumber>
    </recommendedName>
    <alternativeName>
        <fullName evidence="7">Long-chain acyl-CoA synthetase</fullName>
    </alternativeName>
</protein>
<dbReference type="PROSITE" id="PS00455">
    <property type="entry name" value="AMP_BINDING"/>
    <property type="match status" value="1"/>
</dbReference>
<dbReference type="InterPro" id="IPR045851">
    <property type="entry name" value="AMP-bd_C_sf"/>
</dbReference>
<dbReference type="SUPFAM" id="SSF56801">
    <property type="entry name" value="Acetyl-CoA synthetase-like"/>
    <property type="match status" value="1"/>
</dbReference>
<dbReference type="EC" id="6.2.1.3" evidence="5"/>
<dbReference type="PANTHER" id="PTHR43767:SF8">
    <property type="entry name" value="LONG-CHAIN-FATTY-ACID--COA LIGASE"/>
    <property type="match status" value="1"/>
</dbReference>
<feature type="domain" description="AMP-binding enzyme C-terminal" evidence="9">
    <location>
        <begin position="405"/>
        <end position="474"/>
    </location>
</feature>
<evidence type="ECO:0000256" key="4">
    <source>
        <dbReference type="ARBA" id="ARBA00023136"/>
    </source>
</evidence>
<reference evidence="10 11" key="1">
    <citation type="submission" date="2020-08" db="EMBL/GenBank/DDBJ databases">
        <title>Sequencing the genomes of 1000 actinobacteria strains.</title>
        <authorList>
            <person name="Klenk H.-P."/>
        </authorList>
    </citation>
    <scope>NUCLEOTIDE SEQUENCE [LARGE SCALE GENOMIC DNA]</scope>
    <source>
        <strain evidence="10 11">DSM 45486</strain>
    </source>
</reference>
<dbReference type="GO" id="GO:0004467">
    <property type="term" value="F:long-chain fatty acid-CoA ligase activity"/>
    <property type="evidence" value="ECO:0007669"/>
    <property type="project" value="UniProtKB-EC"/>
</dbReference>
<sequence>MAELFPHAIFDLLASAPDTPAFEHGTRVVSRGELLEMIAAAVDRMRSAGLGPGDGLALATGVTPEAFAGYVAGWSLGCRVVGIAPQQSAKQVTHVASGVDVLVVDDTAPAALLSLVPRVLHVKDFVGGKADLVVRARPDDIAWVVHTSGSTGTPKGVQHSYAGLARWWSWHPAGWDDRARALATRYGRLVIFGTLASLVVQEHLGYCLASGGTAVIPEGTPQFPDVLADLRITATLLTVPRLHHVLDVLKERQVDLSALKAVLVAGSALAPHRMAEAVDVLGDVAHSGYGQTETGMLTLLTAQDVRDRPEALASVGKVWSGVELEVRDEAGRALPAGESGEIWSRTSMTFVGYRDDPEESADVRQDGWVRSRDIGHFDEHGYLYLTGRARDVVIVNAILHHAGPIERVLAADPDVDQAYVLAVPDERTGEAVHAFVVAVAGRTPDPDRLRTAVADELGTGATPAEIRFIDAVPVGPGGKPDKRALLR</sequence>
<dbReference type="GO" id="GO:0016020">
    <property type="term" value="C:membrane"/>
    <property type="evidence" value="ECO:0007669"/>
    <property type="project" value="UniProtKB-SubCell"/>
</dbReference>
<evidence type="ECO:0000256" key="7">
    <source>
        <dbReference type="ARBA" id="ARBA00042773"/>
    </source>
</evidence>
<evidence type="ECO:0000313" key="10">
    <source>
        <dbReference type="EMBL" id="MBB5802808.1"/>
    </source>
</evidence>
<evidence type="ECO:0000256" key="6">
    <source>
        <dbReference type="ARBA" id="ARBA00039545"/>
    </source>
</evidence>
<dbReference type="InterPro" id="IPR050237">
    <property type="entry name" value="ATP-dep_AMP-bd_enzyme"/>
</dbReference>